<organism evidence="4 5">
    <name type="scientific">Micrococcus cohnii</name>
    <dbReference type="NCBI Taxonomy" id="993416"/>
    <lineage>
        <taxon>Bacteria</taxon>
        <taxon>Bacillati</taxon>
        <taxon>Actinomycetota</taxon>
        <taxon>Actinomycetes</taxon>
        <taxon>Micrococcales</taxon>
        <taxon>Micrococcaceae</taxon>
        <taxon>Micrococcus</taxon>
    </lineage>
</organism>
<proteinExistence type="inferred from homology"/>
<dbReference type="Proteomes" id="UP000540191">
    <property type="component" value="Unassembled WGS sequence"/>
</dbReference>
<dbReference type="RefSeq" id="WP_184241051.1">
    <property type="nucleotide sequence ID" value="NZ_JACHNA010000001.1"/>
</dbReference>
<reference evidence="4 5" key="1">
    <citation type="submission" date="2020-08" db="EMBL/GenBank/DDBJ databases">
        <title>Sequencing the genomes of 1000 actinobacteria strains.</title>
        <authorList>
            <person name="Klenk H.-P."/>
        </authorList>
    </citation>
    <scope>NUCLEOTIDE SEQUENCE [LARGE SCALE GENOMIC DNA]</scope>
    <source>
        <strain evidence="4 5">DSM 23974</strain>
    </source>
</reference>
<keyword evidence="5" id="KW-1185">Reference proteome</keyword>
<evidence type="ECO:0000313" key="4">
    <source>
        <dbReference type="EMBL" id="MBB4735047.1"/>
    </source>
</evidence>
<dbReference type="AlphaFoldDB" id="A0A7W7M2P1"/>
<dbReference type="SUPFAM" id="SSF102405">
    <property type="entry name" value="MCP/YpsA-like"/>
    <property type="match status" value="1"/>
</dbReference>
<evidence type="ECO:0000313" key="5">
    <source>
        <dbReference type="Proteomes" id="UP000540191"/>
    </source>
</evidence>
<name>A0A7W7M2P1_9MICC</name>
<dbReference type="PANTHER" id="PTHR43022">
    <property type="entry name" value="PROTEIN SMF"/>
    <property type="match status" value="1"/>
</dbReference>
<feature type="region of interest" description="Disordered" evidence="2">
    <location>
        <begin position="1"/>
        <end position="20"/>
    </location>
</feature>
<dbReference type="Pfam" id="PF02481">
    <property type="entry name" value="DNA_processg_A"/>
    <property type="match status" value="1"/>
</dbReference>
<protein>
    <submittedName>
        <fullName evidence="4">DNA processing protein</fullName>
    </submittedName>
</protein>
<accession>A0A7W7M2P1</accession>
<dbReference type="GO" id="GO:0009294">
    <property type="term" value="P:DNA-mediated transformation"/>
    <property type="evidence" value="ECO:0007669"/>
    <property type="project" value="InterPro"/>
</dbReference>
<dbReference type="Gene3D" id="3.40.50.450">
    <property type="match status" value="1"/>
</dbReference>
<comment type="caution">
    <text evidence="4">The sequence shown here is derived from an EMBL/GenBank/DDBJ whole genome shotgun (WGS) entry which is preliminary data.</text>
</comment>
<evidence type="ECO:0000259" key="3">
    <source>
        <dbReference type="Pfam" id="PF02481"/>
    </source>
</evidence>
<feature type="domain" description="Smf/DprA SLOG" evidence="3">
    <location>
        <begin position="116"/>
        <end position="328"/>
    </location>
</feature>
<dbReference type="EMBL" id="JACHNA010000001">
    <property type="protein sequence ID" value="MBB4735047.1"/>
    <property type="molecule type" value="Genomic_DNA"/>
</dbReference>
<evidence type="ECO:0000256" key="1">
    <source>
        <dbReference type="ARBA" id="ARBA00006525"/>
    </source>
</evidence>
<dbReference type="InterPro" id="IPR057666">
    <property type="entry name" value="DrpA_SLOG"/>
</dbReference>
<dbReference type="InterPro" id="IPR003488">
    <property type="entry name" value="DprA"/>
</dbReference>
<dbReference type="PANTHER" id="PTHR43022:SF1">
    <property type="entry name" value="PROTEIN SMF"/>
    <property type="match status" value="1"/>
</dbReference>
<evidence type="ECO:0000256" key="2">
    <source>
        <dbReference type="SAM" id="MobiDB-lite"/>
    </source>
</evidence>
<gene>
    <name evidence="4" type="ORF">HDA30_000555</name>
</gene>
<dbReference type="NCBIfam" id="TIGR00732">
    <property type="entry name" value="dprA"/>
    <property type="match status" value="1"/>
</dbReference>
<comment type="similarity">
    <text evidence="1">Belongs to the DprA/Smf family.</text>
</comment>
<sequence length="422" mass="44974">MSGASPANLGRPGGPAQRPRDEVRLARAALSRLVEPGDHTAAVLVGAVGPCRALAVMTGQDCLTGDEHQRAAAEAGSDETWTRRFAAGRRRWQTRAAQLDPAADLIAMHRMGGGLLIPEDDAWPRQLDDLGIERPFGLWYRGEVPPPEVGDTLAAVGSREATSYGRLVTERLIGQAAQAGLSIVSGGAYGIDGIAHRTALERGVGRPTTLAVLAGGLDRFYPSGHRQMLGQIAATGLLLSEMPPGASPTRHRFLHRNRLIAALAGAVVVLEARWRSGAQNTAHHALRIGREVGVVPGPITSPSSAGCHRLLLETPARLVMDTESVLDLVPGGRPVQGEPGLALMVPDGRRARDRAAVDVLDELDELESRVYEALAPRTHRCVDELSTAAGLPVPQLLTGLQRLARRGLAEQSDQRWRAVRPS</sequence>